<evidence type="ECO:0000256" key="3">
    <source>
        <dbReference type="ARBA" id="ARBA00023125"/>
    </source>
</evidence>
<dbReference type="Pfam" id="PF01420">
    <property type="entry name" value="Methylase_S"/>
    <property type="match status" value="2"/>
</dbReference>
<evidence type="ECO:0000256" key="2">
    <source>
        <dbReference type="ARBA" id="ARBA00022747"/>
    </source>
</evidence>
<keyword evidence="6" id="KW-1185">Reference proteome</keyword>
<dbReference type="GO" id="GO:0003677">
    <property type="term" value="F:DNA binding"/>
    <property type="evidence" value="ECO:0007669"/>
    <property type="project" value="UniProtKB-KW"/>
</dbReference>
<dbReference type="EMBL" id="FOSC01000007">
    <property type="protein sequence ID" value="SFJ89125.1"/>
    <property type="molecule type" value="Genomic_DNA"/>
</dbReference>
<evidence type="ECO:0000256" key="1">
    <source>
        <dbReference type="ARBA" id="ARBA00010923"/>
    </source>
</evidence>
<dbReference type="PANTHER" id="PTHR30408">
    <property type="entry name" value="TYPE-1 RESTRICTION ENZYME ECOKI SPECIFICITY PROTEIN"/>
    <property type="match status" value="1"/>
</dbReference>
<organism evidence="5 6">
    <name type="scientific">Marinobacter persicus</name>
    <dbReference type="NCBI Taxonomy" id="930118"/>
    <lineage>
        <taxon>Bacteria</taxon>
        <taxon>Pseudomonadati</taxon>
        <taxon>Pseudomonadota</taxon>
        <taxon>Gammaproteobacteria</taxon>
        <taxon>Pseudomonadales</taxon>
        <taxon>Marinobacteraceae</taxon>
        <taxon>Marinobacter</taxon>
    </lineage>
</organism>
<accession>A0A1I3V1L6</accession>
<dbReference type="OrthoDB" id="398435at2"/>
<dbReference type="RefSeq" id="WP_091704596.1">
    <property type="nucleotide sequence ID" value="NZ_BMYN01000001.1"/>
</dbReference>
<dbReference type="Proteomes" id="UP000199445">
    <property type="component" value="Unassembled WGS sequence"/>
</dbReference>
<protein>
    <submittedName>
        <fullName evidence="5">Type I restriction enzyme, S subunit</fullName>
    </submittedName>
</protein>
<dbReference type="CDD" id="cd17273">
    <property type="entry name" value="RMtype1_S_EcoJA69PI-TRD1-CR1_like"/>
    <property type="match status" value="1"/>
</dbReference>
<dbReference type="InterPro" id="IPR052021">
    <property type="entry name" value="Type-I_RS_S_subunit"/>
</dbReference>
<evidence type="ECO:0000313" key="6">
    <source>
        <dbReference type="Proteomes" id="UP000199445"/>
    </source>
</evidence>
<evidence type="ECO:0000313" key="5">
    <source>
        <dbReference type="EMBL" id="SFJ89125.1"/>
    </source>
</evidence>
<dbReference type="Gene3D" id="3.90.220.20">
    <property type="entry name" value="DNA methylase specificity domains"/>
    <property type="match status" value="2"/>
</dbReference>
<reference evidence="5 6" key="1">
    <citation type="submission" date="2016-10" db="EMBL/GenBank/DDBJ databases">
        <authorList>
            <person name="de Groot N.N."/>
        </authorList>
    </citation>
    <scope>NUCLEOTIDE SEQUENCE [LARGE SCALE GENOMIC DNA]</scope>
    <source>
        <strain evidence="5 6">IBRC-M 10445</strain>
    </source>
</reference>
<dbReference type="SUPFAM" id="SSF116734">
    <property type="entry name" value="DNA methylase specificity domain"/>
    <property type="match status" value="2"/>
</dbReference>
<gene>
    <name evidence="5" type="ORF">SAMN05216429_10771</name>
</gene>
<dbReference type="Gene3D" id="1.10.287.1120">
    <property type="entry name" value="Bipartite methylase S protein"/>
    <property type="match status" value="1"/>
</dbReference>
<proteinExistence type="inferred from homology"/>
<dbReference type="PANTHER" id="PTHR30408:SF12">
    <property type="entry name" value="TYPE I RESTRICTION ENZYME MJAVIII SPECIFICITY SUBUNIT"/>
    <property type="match status" value="1"/>
</dbReference>
<comment type="similarity">
    <text evidence="1">Belongs to the type-I restriction system S methylase family.</text>
</comment>
<sequence length="437" mass="48565">MSEWIESPLEKLADISSGGTPARANPSFWNGHIPWVTPTDITACQTNYLFDTRDTVTEIGISSSSAKLLPEGTLLLTSRATIGELKIAARPLTTNQGFKNLVPRPLVDGNFLFYQLSLNKAKFERYAAGSTFLEINRRDVGRVAISLPRSVEVQQKIARILGTIDQAIEKTQVLIDKYQQIKAGLMHDLFTRGIGSDGQLRPCREQSPELYQETPIGWLPNDWETLKLSEILQKSGGYLQTGPFGSQLHSHEYTDEGIPVVMPQDINNGSVDDSHIARITESRAQTLAKHRLKIGDIIIARRGELSRAAAISQTEEGWVCGTGCFLLRLGGSSLDSRFFSLAYRHSMIQRQVDGLAVGSTMPSLNNGIVSKLVFPYMRKEEQSAIADKVQLLDNRKTCAEIELKKLKRLKFGLMHDLLTGEVPVRVESEEERAVETV</sequence>
<dbReference type="InterPro" id="IPR044946">
    <property type="entry name" value="Restrct_endonuc_typeI_TRD_sf"/>
</dbReference>
<feature type="domain" description="Type I restriction modification DNA specificity" evidence="4">
    <location>
        <begin position="1"/>
        <end position="171"/>
    </location>
</feature>
<evidence type="ECO:0000259" key="4">
    <source>
        <dbReference type="Pfam" id="PF01420"/>
    </source>
</evidence>
<dbReference type="InterPro" id="IPR000055">
    <property type="entry name" value="Restrct_endonuc_typeI_TRD"/>
</dbReference>
<name>A0A1I3V1L6_9GAMM</name>
<dbReference type="AlphaFoldDB" id="A0A1I3V1L6"/>
<dbReference type="GO" id="GO:0009307">
    <property type="term" value="P:DNA restriction-modification system"/>
    <property type="evidence" value="ECO:0007669"/>
    <property type="project" value="UniProtKB-KW"/>
</dbReference>
<keyword evidence="2" id="KW-0680">Restriction system</keyword>
<keyword evidence="3" id="KW-0238">DNA-binding</keyword>
<feature type="domain" description="Type I restriction modification DNA specificity" evidence="4">
    <location>
        <begin position="220"/>
        <end position="396"/>
    </location>
</feature>